<feature type="region of interest" description="Disordered" evidence="1">
    <location>
        <begin position="293"/>
        <end position="328"/>
    </location>
</feature>
<proteinExistence type="predicted"/>
<feature type="compositionally biased region" description="Low complexity" evidence="1">
    <location>
        <begin position="202"/>
        <end position="221"/>
    </location>
</feature>
<gene>
    <name evidence="2" type="ORF">TCIL3000_0_60630</name>
</gene>
<evidence type="ECO:0000313" key="3">
    <source>
        <dbReference type="Proteomes" id="UP000000702"/>
    </source>
</evidence>
<reference evidence="2 3" key="2">
    <citation type="journal article" date="2012" name="Proc. Natl. Acad. Sci. U.S.A.">
        <title>Antigenic diversity is generated by distinct evolutionary mechanisms in African trypanosome species.</title>
        <authorList>
            <person name="Jackson A.P."/>
            <person name="Berry A."/>
            <person name="Aslett M."/>
            <person name="Allison H.C."/>
            <person name="Burton P."/>
            <person name="Vavrova-Anderson J."/>
            <person name="Brown R."/>
            <person name="Browne H."/>
            <person name="Corton N."/>
            <person name="Hauser H."/>
            <person name="Gamble J."/>
            <person name="Gilderthorp R."/>
            <person name="Marcello L."/>
            <person name="McQuillan J."/>
            <person name="Otto T.D."/>
            <person name="Quail M.A."/>
            <person name="Sanders M.J."/>
            <person name="van Tonder A."/>
            <person name="Ginger M.L."/>
            <person name="Field M.C."/>
            <person name="Barry J.D."/>
            <person name="Hertz-Fowler C."/>
            <person name="Berriman M."/>
        </authorList>
    </citation>
    <scope>NUCLEOTIDE SEQUENCE [LARGE SCALE GENOMIC DNA]</scope>
    <source>
        <strain evidence="2 3">IL3000</strain>
    </source>
</reference>
<evidence type="ECO:0000313" key="2">
    <source>
        <dbReference type="EMBL" id="CCD15577.1"/>
    </source>
</evidence>
<accession>F9WE71</accession>
<organism evidence="2 3">
    <name type="scientific">Trypanosoma congolense (strain IL3000)</name>
    <dbReference type="NCBI Taxonomy" id="1068625"/>
    <lineage>
        <taxon>Eukaryota</taxon>
        <taxon>Discoba</taxon>
        <taxon>Euglenozoa</taxon>
        <taxon>Kinetoplastea</taxon>
        <taxon>Metakinetoplastina</taxon>
        <taxon>Trypanosomatida</taxon>
        <taxon>Trypanosomatidae</taxon>
        <taxon>Trypanosoma</taxon>
        <taxon>Nannomonas</taxon>
    </lineage>
</organism>
<dbReference type="AlphaFoldDB" id="F9WE71"/>
<comment type="caution">
    <text evidence="2">The sequence shown here is derived from an EMBL/GenBank/DDBJ whole genome shotgun (WGS) entry which is preliminary data.</text>
</comment>
<keyword evidence="3" id="KW-1185">Reference proteome</keyword>
<feature type="compositionally biased region" description="Basic and acidic residues" evidence="1">
    <location>
        <begin position="22"/>
        <end position="31"/>
    </location>
</feature>
<feature type="compositionally biased region" description="Pro residues" evidence="1">
    <location>
        <begin position="299"/>
        <end position="323"/>
    </location>
</feature>
<feature type="region of interest" description="Disordered" evidence="1">
    <location>
        <begin position="1"/>
        <end position="33"/>
    </location>
</feature>
<feature type="region of interest" description="Disordered" evidence="1">
    <location>
        <begin position="174"/>
        <end position="280"/>
    </location>
</feature>
<dbReference type="VEuPathDB" id="TriTrypDB:TcIL3000_0_60630"/>
<feature type="region of interest" description="Disordered" evidence="1">
    <location>
        <begin position="478"/>
        <end position="518"/>
    </location>
</feature>
<protein>
    <submittedName>
        <fullName evidence="2">WGS project CAEQ00000000 data, annotated contig 2443</fullName>
    </submittedName>
</protein>
<name>F9WE71_TRYCI</name>
<evidence type="ECO:0000256" key="1">
    <source>
        <dbReference type="SAM" id="MobiDB-lite"/>
    </source>
</evidence>
<dbReference type="SUPFAM" id="SSF101447">
    <property type="entry name" value="Formin homology 2 domain (FH2 domain)"/>
    <property type="match status" value="1"/>
</dbReference>
<reference evidence="3" key="1">
    <citation type="submission" date="2011-07" db="EMBL/GenBank/DDBJ databases">
        <title>Divergent evolution of antigenic variation in African trypanosomes.</title>
        <authorList>
            <person name="Jackson A.P."/>
            <person name="Berry A."/>
            <person name="Allison H.C."/>
            <person name="Burton P."/>
            <person name="Anderson J."/>
            <person name="Aslett M."/>
            <person name="Brown R."/>
            <person name="Corton N."/>
            <person name="Harris D."/>
            <person name="Hauser H."/>
            <person name="Gamble J."/>
            <person name="Gilderthorp R."/>
            <person name="McQuillan J."/>
            <person name="Quail M.A."/>
            <person name="Sanders M."/>
            <person name="Van Tonder A."/>
            <person name="Ginger M.L."/>
            <person name="Donelson J.E."/>
            <person name="Field M.C."/>
            <person name="Barry J.D."/>
            <person name="Berriman M."/>
            <person name="Hertz-Fowler C."/>
        </authorList>
    </citation>
    <scope>NUCLEOTIDE SEQUENCE [LARGE SCALE GENOMIC DNA]</scope>
    <source>
        <strain evidence="3">IL3000</strain>
    </source>
</reference>
<sequence length="656" mass="75493">MPKRLAWSPEGEDQAAWMSERPQPKSGKEEAVSLPEDDEWMVWIRARRQEFRNPSWTMRTTIGEVLMEGMKDPRNLNLFHFLHLYYRDVPENVVRFTVGDFLRDPERCIQDKLWRNNIGMSLNMMRARLREKLLHTSYGLFLYHIQTLEDWVRRGRKETVEPIARSLLDQAVKQVQEAHTQAEEPVQRKPRGPRQGPVFLPSSSSSTSWSSCPRLESSPSSDVEFLVEFPSPLKKEEDSPPHGTPPVPRRKRPASPDVEVLSFVPPPKKPPRQEDSPSSDVEFLGAFVPRRRKRAAPATLPPPPPPPPRPVQEKPAPPPPPKEPPLDRQLLESTVDPLTPPCRSLWTLEMDVGIVLLEGIRNPHWVFLDDFLRPLCPDPQSKYRDGWSLSCLLQNPARCIPDTAFRDKVMQQLPRLRTRLRIHMLATIRYLAWRNITTLRDWSNWQEHTPLERTPRFLLGNALDKAIDVAATPFVPPCPIRHANGPDAESDQEEDRDSSTNDNRGGDAARLDGSGPPPGPVILKWSSRIQEVLRAGCWSWELVPLADFLTEEWSFHYEEGNRPTASLAAFLKAPVRYVAHEKRREDILQGMPTKLEVLKNAVSEDEQYLQHVGVHTLDQWDGMQETFRLEVRWVTRTILDAACEKIWVKKHRRGKP</sequence>
<dbReference type="Proteomes" id="UP000000702">
    <property type="component" value="Unassembled WGS sequence"/>
</dbReference>
<dbReference type="EMBL" id="CAEQ01001957">
    <property type="protein sequence ID" value="CCD15577.1"/>
    <property type="molecule type" value="Genomic_DNA"/>
</dbReference>